<organism evidence="1 2">
    <name type="scientific">Colocasia esculenta</name>
    <name type="common">Wild taro</name>
    <name type="synonym">Arum esculentum</name>
    <dbReference type="NCBI Taxonomy" id="4460"/>
    <lineage>
        <taxon>Eukaryota</taxon>
        <taxon>Viridiplantae</taxon>
        <taxon>Streptophyta</taxon>
        <taxon>Embryophyta</taxon>
        <taxon>Tracheophyta</taxon>
        <taxon>Spermatophyta</taxon>
        <taxon>Magnoliopsida</taxon>
        <taxon>Liliopsida</taxon>
        <taxon>Araceae</taxon>
        <taxon>Aroideae</taxon>
        <taxon>Colocasieae</taxon>
        <taxon>Colocasia</taxon>
    </lineage>
</organism>
<accession>A0A843XGD1</accession>
<reference evidence="1" key="1">
    <citation type="submission" date="2017-07" db="EMBL/GenBank/DDBJ databases">
        <title>Taro Niue Genome Assembly and Annotation.</title>
        <authorList>
            <person name="Atibalentja N."/>
            <person name="Keating K."/>
            <person name="Fields C.J."/>
        </authorList>
    </citation>
    <scope>NUCLEOTIDE SEQUENCE</scope>
    <source>
        <strain evidence="1">Niue_2</strain>
        <tissue evidence="1">Leaf</tissue>
    </source>
</reference>
<keyword evidence="2" id="KW-1185">Reference proteome</keyword>
<dbReference type="EMBL" id="NMUH01008320">
    <property type="protein sequence ID" value="MQM18608.1"/>
    <property type="molecule type" value="Genomic_DNA"/>
</dbReference>
<proteinExistence type="predicted"/>
<comment type="caution">
    <text evidence="1">The sequence shown here is derived from an EMBL/GenBank/DDBJ whole genome shotgun (WGS) entry which is preliminary data.</text>
</comment>
<sequence>MDQYMEEKRAAQKRSVPPFLRTSDKKECPHCGRTQGGSECWKLAGKCLKCGSTEHQIRDYPRFQQFVQRGPPTTTAIATASEIFSKTCGFLWIDWEVDNYKLAVNLNLMATNVDVKFIVSRNL</sequence>
<name>A0A843XGD1_COLES</name>
<gene>
    <name evidence="1" type="ORF">Taro_051602</name>
</gene>
<evidence type="ECO:0000313" key="2">
    <source>
        <dbReference type="Proteomes" id="UP000652761"/>
    </source>
</evidence>
<dbReference type="AlphaFoldDB" id="A0A843XGD1"/>
<dbReference type="Proteomes" id="UP000652761">
    <property type="component" value="Unassembled WGS sequence"/>
</dbReference>
<evidence type="ECO:0000313" key="1">
    <source>
        <dbReference type="EMBL" id="MQM18608.1"/>
    </source>
</evidence>
<protein>
    <submittedName>
        <fullName evidence="1">Uncharacterized protein</fullName>
    </submittedName>
</protein>